<dbReference type="AlphaFoldDB" id="A0A401RLB7"/>
<proteinExistence type="predicted"/>
<accession>A0A401RLB7</accession>
<reference evidence="1 2" key="1">
    <citation type="journal article" date="2018" name="Nat. Ecol. Evol.">
        <title>Shark genomes provide insights into elasmobranch evolution and the origin of vertebrates.</title>
        <authorList>
            <person name="Hara Y"/>
            <person name="Yamaguchi K"/>
            <person name="Onimaru K"/>
            <person name="Kadota M"/>
            <person name="Koyanagi M"/>
            <person name="Keeley SD"/>
            <person name="Tatsumi K"/>
            <person name="Tanaka K"/>
            <person name="Motone F"/>
            <person name="Kageyama Y"/>
            <person name="Nozu R"/>
            <person name="Adachi N"/>
            <person name="Nishimura O"/>
            <person name="Nakagawa R"/>
            <person name="Tanegashima C"/>
            <person name="Kiyatake I"/>
            <person name="Matsumoto R"/>
            <person name="Murakumo K"/>
            <person name="Nishida K"/>
            <person name="Terakita A"/>
            <person name="Kuratani S"/>
            <person name="Sato K"/>
            <person name="Hyodo S Kuraku.S."/>
        </authorList>
    </citation>
    <scope>NUCLEOTIDE SEQUENCE [LARGE SCALE GENOMIC DNA]</scope>
</reference>
<organism evidence="1 2">
    <name type="scientific">Chiloscyllium punctatum</name>
    <name type="common">Brownbanded bambooshark</name>
    <name type="synonym">Hemiscyllium punctatum</name>
    <dbReference type="NCBI Taxonomy" id="137246"/>
    <lineage>
        <taxon>Eukaryota</taxon>
        <taxon>Metazoa</taxon>
        <taxon>Chordata</taxon>
        <taxon>Craniata</taxon>
        <taxon>Vertebrata</taxon>
        <taxon>Chondrichthyes</taxon>
        <taxon>Elasmobranchii</taxon>
        <taxon>Galeomorphii</taxon>
        <taxon>Galeoidea</taxon>
        <taxon>Orectolobiformes</taxon>
        <taxon>Hemiscylliidae</taxon>
        <taxon>Chiloscyllium</taxon>
    </lineage>
</organism>
<keyword evidence="2" id="KW-1185">Reference proteome</keyword>
<sequence length="87" mass="9796">MYVIIAVICLVLLLGLLLLAYTLVNWVSQHFQVAGRNSTRTDLDECPSEIVYTSVNVQQQSVGAPKGWHHEDNVDSEEIVYSVLKHK</sequence>
<name>A0A401RLB7_CHIPU</name>
<gene>
    <name evidence="1" type="ORF">chiPu_0020919</name>
</gene>
<dbReference type="EMBL" id="BEZZ01003102">
    <property type="protein sequence ID" value="GCC18884.1"/>
    <property type="molecule type" value="Genomic_DNA"/>
</dbReference>
<protein>
    <submittedName>
        <fullName evidence="1">Uncharacterized protein</fullName>
    </submittedName>
</protein>
<comment type="caution">
    <text evidence="1">The sequence shown here is derived from an EMBL/GenBank/DDBJ whole genome shotgun (WGS) entry which is preliminary data.</text>
</comment>
<dbReference type="Proteomes" id="UP000287033">
    <property type="component" value="Unassembled WGS sequence"/>
</dbReference>
<evidence type="ECO:0000313" key="1">
    <source>
        <dbReference type="EMBL" id="GCC18884.1"/>
    </source>
</evidence>
<evidence type="ECO:0000313" key="2">
    <source>
        <dbReference type="Proteomes" id="UP000287033"/>
    </source>
</evidence>